<evidence type="ECO:0000313" key="3">
    <source>
        <dbReference type="EMBL" id="RPA86483.1"/>
    </source>
</evidence>
<dbReference type="Proteomes" id="UP000275078">
    <property type="component" value="Unassembled WGS sequence"/>
</dbReference>
<feature type="compositionally biased region" description="Polar residues" evidence="1">
    <location>
        <begin position="305"/>
        <end position="316"/>
    </location>
</feature>
<accession>A0A3N4IK09</accession>
<name>A0A3N4IK09_ASCIM</name>
<feature type="region of interest" description="Disordered" evidence="1">
    <location>
        <begin position="1"/>
        <end position="43"/>
    </location>
</feature>
<organism evidence="3 4">
    <name type="scientific">Ascobolus immersus RN42</name>
    <dbReference type="NCBI Taxonomy" id="1160509"/>
    <lineage>
        <taxon>Eukaryota</taxon>
        <taxon>Fungi</taxon>
        <taxon>Dikarya</taxon>
        <taxon>Ascomycota</taxon>
        <taxon>Pezizomycotina</taxon>
        <taxon>Pezizomycetes</taxon>
        <taxon>Pezizales</taxon>
        <taxon>Ascobolaceae</taxon>
        <taxon>Ascobolus</taxon>
    </lineage>
</organism>
<feature type="compositionally biased region" description="Basic and acidic residues" evidence="1">
    <location>
        <begin position="15"/>
        <end position="26"/>
    </location>
</feature>
<dbReference type="Gene3D" id="3.30.160.60">
    <property type="entry name" value="Classic Zinc Finger"/>
    <property type="match status" value="1"/>
</dbReference>
<keyword evidence="4" id="KW-1185">Reference proteome</keyword>
<dbReference type="EMBL" id="ML119649">
    <property type="protein sequence ID" value="RPA86483.1"/>
    <property type="molecule type" value="Genomic_DNA"/>
</dbReference>
<evidence type="ECO:0000259" key="2">
    <source>
        <dbReference type="PROSITE" id="PS00028"/>
    </source>
</evidence>
<dbReference type="InterPro" id="IPR013087">
    <property type="entry name" value="Znf_C2H2_type"/>
</dbReference>
<protein>
    <recommendedName>
        <fullName evidence="2">C2H2-type domain-containing protein</fullName>
    </recommendedName>
</protein>
<dbReference type="OrthoDB" id="6077919at2759"/>
<evidence type="ECO:0000313" key="4">
    <source>
        <dbReference type="Proteomes" id="UP000275078"/>
    </source>
</evidence>
<dbReference type="PROSITE" id="PS00028">
    <property type="entry name" value="ZINC_FINGER_C2H2_1"/>
    <property type="match status" value="1"/>
</dbReference>
<proteinExistence type="predicted"/>
<sequence>MEGPDNSPRAISIPQHRESNRMRAERSTSQFTPEVNFPHSPLSAPSLAQSWDLSSYKPGQIKRHAAMNMMDSSLSGPSFTETSSGTSFDSTIDPHMLSYDFSSINTSFTDPMKGPLSEDPASMWKKLSMEEVKRNSNSARKKRSFHAYSEAEETCGPWSHEYLQALPLRQSHGPQQQATIVASNHTWTPSATSHKMDEAQYSYQNTPLLNQEPWATSGDYIFAPSPVQMPAMPMEQSDDIPAFSLAESHFSSSRATTPARTTTVIHSPILALPRSMNLTSDTHTYKKVRPSIRTTLSPEPRSVPLSDTTSPTQPIVSPSRRREADKEPPSSCSICSKIFSRGRDRRRHEDQIHGKKVAAVCTMSATNICGCNKAFKRAEHLRSHLKTVAKRKCAEERIRMDNMMLSQNRQCT</sequence>
<dbReference type="AlphaFoldDB" id="A0A3N4IK09"/>
<dbReference type="STRING" id="1160509.A0A3N4IK09"/>
<feature type="region of interest" description="Disordered" evidence="1">
    <location>
        <begin position="290"/>
        <end position="331"/>
    </location>
</feature>
<evidence type="ECO:0000256" key="1">
    <source>
        <dbReference type="SAM" id="MobiDB-lite"/>
    </source>
</evidence>
<feature type="domain" description="C2H2-type" evidence="2">
    <location>
        <begin position="332"/>
        <end position="353"/>
    </location>
</feature>
<gene>
    <name evidence="3" type="ORF">BJ508DRAFT_134395</name>
</gene>
<reference evidence="3 4" key="1">
    <citation type="journal article" date="2018" name="Nat. Ecol. Evol.">
        <title>Pezizomycetes genomes reveal the molecular basis of ectomycorrhizal truffle lifestyle.</title>
        <authorList>
            <person name="Murat C."/>
            <person name="Payen T."/>
            <person name="Noel B."/>
            <person name="Kuo A."/>
            <person name="Morin E."/>
            <person name="Chen J."/>
            <person name="Kohler A."/>
            <person name="Krizsan K."/>
            <person name="Balestrini R."/>
            <person name="Da Silva C."/>
            <person name="Montanini B."/>
            <person name="Hainaut M."/>
            <person name="Levati E."/>
            <person name="Barry K.W."/>
            <person name="Belfiori B."/>
            <person name="Cichocki N."/>
            <person name="Clum A."/>
            <person name="Dockter R.B."/>
            <person name="Fauchery L."/>
            <person name="Guy J."/>
            <person name="Iotti M."/>
            <person name="Le Tacon F."/>
            <person name="Lindquist E.A."/>
            <person name="Lipzen A."/>
            <person name="Malagnac F."/>
            <person name="Mello A."/>
            <person name="Molinier V."/>
            <person name="Miyauchi S."/>
            <person name="Poulain J."/>
            <person name="Riccioni C."/>
            <person name="Rubini A."/>
            <person name="Sitrit Y."/>
            <person name="Splivallo R."/>
            <person name="Traeger S."/>
            <person name="Wang M."/>
            <person name="Zifcakova L."/>
            <person name="Wipf D."/>
            <person name="Zambonelli A."/>
            <person name="Paolocci F."/>
            <person name="Nowrousian M."/>
            <person name="Ottonello S."/>
            <person name="Baldrian P."/>
            <person name="Spatafora J.W."/>
            <person name="Henrissat B."/>
            <person name="Nagy L.G."/>
            <person name="Aury J.M."/>
            <person name="Wincker P."/>
            <person name="Grigoriev I.V."/>
            <person name="Bonfante P."/>
            <person name="Martin F.M."/>
        </authorList>
    </citation>
    <scope>NUCLEOTIDE SEQUENCE [LARGE SCALE GENOMIC DNA]</scope>
    <source>
        <strain evidence="3 4">RN42</strain>
    </source>
</reference>